<accession>A0A229NY70</accession>
<dbReference type="Proteomes" id="UP000215145">
    <property type="component" value="Unassembled WGS sequence"/>
</dbReference>
<evidence type="ECO:0000313" key="1">
    <source>
        <dbReference type="EMBL" id="OXM14966.1"/>
    </source>
</evidence>
<dbReference type="OrthoDB" id="9903626at2"/>
<comment type="caution">
    <text evidence="1">The sequence shown here is derived from an EMBL/GenBank/DDBJ whole genome shotgun (WGS) entry which is preliminary data.</text>
</comment>
<keyword evidence="2" id="KW-1185">Reference proteome</keyword>
<evidence type="ECO:0000313" key="2">
    <source>
        <dbReference type="Proteomes" id="UP000215145"/>
    </source>
</evidence>
<gene>
    <name evidence="1" type="ORF">CGZ75_19140</name>
</gene>
<reference evidence="1 2" key="1">
    <citation type="submission" date="2017-07" db="EMBL/GenBank/DDBJ databases">
        <title>Paenibacillus herberti R33 genome sequencing and assembly.</title>
        <authorList>
            <person name="Su W."/>
        </authorList>
    </citation>
    <scope>NUCLEOTIDE SEQUENCE [LARGE SCALE GENOMIC DNA]</scope>
    <source>
        <strain evidence="1 2">R33</strain>
    </source>
</reference>
<organism evidence="1 2">
    <name type="scientific">Paenibacillus herberti</name>
    <dbReference type="NCBI Taxonomy" id="1619309"/>
    <lineage>
        <taxon>Bacteria</taxon>
        <taxon>Bacillati</taxon>
        <taxon>Bacillota</taxon>
        <taxon>Bacilli</taxon>
        <taxon>Bacillales</taxon>
        <taxon>Paenibacillaceae</taxon>
        <taxon>Paenibacillus</taxon>
    </lineage>
</organism>
<protein>
    <submittedName>
        <fullName evidence="1">Uncharacterized protein</fullName>
    </submittedName>
</protein>
<name>A0A229NY70_9BACL</name>
<dbReference type="RefSeq" id="WP_089525783.1">
    <property type="nucleotide sequence ID" value="NZ_NMUQ01000002.1"/>
</dbReference>
<dbReference type="EMBL" id="NMUQ01000002">
    <property type="protein sequence ID" value="OXM14966.1"/>
    <property type="molecule type" value="Genomic_DNA"/>
</dbReference>
<dbReference type="AlphaFoldDB" id="A0A229NY70"/>
<proteinExistence type="predicted"/>
<sequence>MSKRWTCIEPGNYDITAQVGGAEILDEIISHHELTYIGEEKDSIYLNTYEYEAEPDFEIYFKERRAFEEKMEHYFNTKGYNFYLYF</sequence>